<sequence length="89" mass="9889">MTLLGMAAAVAAAVLISLFLGPYGMLVIVSVTFGLALSAHRRNIEIHSDLQRIKEKLGISDQDDFNMPDEEIEEELEKEMQEAQNSTKR</sequence>
<organism evidence="1 2">
    <name type="scientific">Paenibacillus konkukensis</name>
    <dbReference type="NCBI Taxonomy" id="2020716"/>
    <lineage>
        <taxon>Bacteria</taxon>
        <taxon>Bacillati</taxon>
        <taxon>Bacillota</taxon>
        <taxon>Bacilli</taxon>
        <taxon>Bacillales</taxon>
        <taxon>Paenibacillaceae</taxon>
        <taxon>Paenibacillus</taxon>
    </lineage>
</organism>
<reference evidence="1" key="1">
    <citation type="submission" date="2018-02" db="EMBL/GenBank/DDBJ databases">
        <authorList>
            <person name="Kim S.-K."/>
            <person name="Jung H.-I."/>
            <person name="Lee S.-W."/>
        </authorList>
    </citation>
    <scope>NUCLEOTIDE SEQUENCE</scope>
    <source>
        <strain evidence="1">SK3146</strain>
    </source>
</reference>
<proteinExistence type="predicted"/>
<evidence type="ECO:0000313" key="1">
    <source>
        <dbReference type="EMBL" id="UQZ87640.1"/>
    </source>
</evidence>
<accession>A0ABY4S184</accession>
<evidence type="ECO:0000313" key="2">
    <source>
        <dbReference type="Proteomes" id="UP001057134"/>
    </source>
</evidence>
<dbReference type="Proteomes" id="UP001057134">
    <property type="component" value="Chromosome"/>
</dbReference>
<dbReference type="EMBL" id="CP027059">
    <property type="protein sequence ID" value="UQZ87640.1"/>
    <property type="molecule type" value="Genomic_DNA"/>
</dbReference>
<gene>
    <name evidence="1" type="ORF">SK3146_06942</name>
</gene>
<keyword evidence="2" id="KW-1185">Reference proteome</keyword>
<reference evidence="1" key="2">
    <citation type="journal article" date="2021" name="J Anim Sci Technol">
        <title>Complete genome sequence of Paenibacillus konkukensis sp. nov. SK3146 as a potential probiotic strain.</title>
        <authorList>
            <person name="Jung H.I."/>
            <person name="Park S."/>
            <person name="Niu K.M."/>
            <person name="Lee S.W."/>
            <person name="Kothari D."/>
            <person name="Yi K.J."/>
            <person name="Kim S.K."/>
        </authorList>
    </citation>
    <scope>NUCLEOTIDE SEQUENCE</scope>
    <source>
        <strain evidence="1">SK3146</strain>
    </source>
</reference>
<protein>
    <submittedName>
        <fullName evidence="1">Uncharacterized protein</fullName>
    </submittedName>
</protein>
<name>A0ABY4S184_9BACL</name>